<evidence type="ECO:0000259" key="2">
    <source>
        <dbReference type="PROSITE" id="PS50041"/>
    </source>
</evidence>
<evidence type="ECO:0000256" key="1">
    <source>
        <dbReference type="SAM" id="SignalP"/>
    </source>
</evidence>
<evidence type="ECO:0000313" key="3">
    <source>
        <dbReference type="EMBL" id="RCN24695.1"/>
    </source>
</evidence>
<dbReference type="InterPro" id="IPR016186">
    <property type="entry name" value="C-type_lectin-like/link_sf"/>
</dbReference>
<keyword evidence="4" id="KW-1185">Reference proteome</keyword>
<feature type="signal peptide" evidence="1">
    <location>
        <begin position="1"/>
        <end position="17"/>
    </location>
</feature>
<dbReference type="PANTHER" id="PTHR45710:SF26">
    <property type="entry name" value="RH26557P"/>
    <property type="match status" value="1"/>
</dbReference>
<gene>
    <name evidence="3" type="ORF">ANCCAN_29604</name>
</gene>
<feature type="domain" description="C-type lectin" evidence="2">
    <location>
        <begin position="34"/>
        <end position="159"/>
    </location>
</feature>
<proteinExistence type="predicted"/>
<dbReference type="AlphaFoldDB" id="A0A368F186"/>
<dbReference type="STRING" id="29170.A0A368F186"/>
<protein>
    <submittedName>
        <fullName evidence="3">Lectin C-type domain protein</fullName>
    </submittedName>
</protein>
<reference evidence="3 4" key="1">
    <citation type="submission" date="2014-10" db="EMBL/GenBank/DDBJ databases">
        <title>Draft genome of the hookworm Ancylostoma caninum.</title>
        <authorList>
            <person name="Mitreva M."/>
        </authorList>
    </citation>
    <scope>NUCLEOTIDE SEQUENCE [LARGE SCALE GENOMIC DNA]</scope>
    <source>
        <strain evidence="3 4">Baltimore</strain>
    </source>
</reference>
<dbReference type="InterPro" id="IPR016187">
    <property type="entry name" value="CTDL_fold"/>
</dbReference>
<dbReference type="Proteomes" id="UP000252519">
    <property type="component" value="Unassembled WGS sequence"/>
</dbReference>
<name>A0A368F186_ANCCA</name>
<accession>A0A368F186</accession>
<dbReference type="PROSITE" id="PS50041">
    <property type="entry name" value="C_TYPE_LECTIN_2"/>
    <property type="match status" value="1"/>
</dbReference>
<dbReference type="OrthoDB" id="6133475at2759"/>
<dbReference type="InterPro" id="IPR050828">
    <property type="entry name" value="C-type_lectin/matrix_domain"/>
</dbReference>
<dbReference type="PANTHER" id="PTHR45710">
    <property type="entry name" value="C-TYPE LECTIN DOMAIN-CONTAINING PROTEIN 180"/>
    <property type="match status" value="1"/>
</dbReference>
<keyword evidence="1" id="KW-0732">Signal</keyword>
<dbReference type="Pfam" id="PF00059">
    <property type="entry name" value="Lectin_C"/>
    <property type="match status" value="1"/>
</dbReference>
<feature type="chain" id="PRO_5016727984" evidence="1">
    <location>
        <begin position="18"/>
        <end position="177"/>
    </location>
</feature>
<dbReference type="SUPFAM" id="SSF56436">
    <property type="entry name" value="C-type lectin-like"/>
    <property type="match status" value="1"/>
</dbReference>
<dbReference type="InterPro" id="IPR001304">
    <property type="entry name" value="C-type_lectin-like"/>
</dbReference>
<evidence type="ECO:0000313" key="4">
    <source>
        <dbReference type="Proteomes" id="UP000252519"/>
    </source>
</evidence>
<sequence>MFFKSSLLFCVLTTALSVTINTTELKCPTGWFEYRDSCYFIDNPLAEYDRAQARCWEQGATLLVAETPEEYTYVTEHSKPSTWSWVGITQEDENHLPKWSNNGGVDPATMINWLVKPFTPVANGWSTTAKCAAHLNVPVSSAAYTFFLPCNIQINSICEKNSTLFPRIWDHGLVNLK</sequence>
<dbReference type="CDD" id="cd00037">
    <property type="entry name" value="CLECT"/>
    <property type="match status" value="1"/>
</dbReference>
<organism evidence="3 4">
    <name type="scientific">Ancylostoma caninum</name>
    <name type="common">Dog hookworm</name>
    <dbReference type="NCBI Taxonomy" id="29170"/>
    <lineage>
        <taxon>Eukaryota</taxon>
        <taxon>Metazoa</taxon>
        <taxon>Ecdysozoa</taxon>
        <taxon>Nematoda</taxon>
        <taxon>Chromadorea</taxon>
        <taxon>Rhabditida</taxon>
        <taxon>Rhabditina</taxon>
        <taxon>Rhabditomorpha</taxon>
        <taxon>Strongyloidea</taxon>
        <taxon>Ancylostomatidae</taxon>
        <taxon>Ancylostomatinae</taxon>
        <taxon>Ancylostoma</taxon>
    </lineage>
</organism>
<comment type="caution">
    <text evidence="3">The sequence shown here is derived from an EMBL/GenBank/DDBJ whole genome shotgun (WGS) entry which is preliminary data.</text>
</comment>
<dbReference type="Gene3D" id="3.10.100.10">
    <property type="entry name" value="Mannose-Binding Protein A, subunit A"/>
    <property type="match status" value="1"/>
</dbReference>
<dbReference type="SMART" id="SM00034">
    <property type="entry name" value="CLECT"/>
    <property type="match status" value="1"/>
</dbReference>
<dbReference type="EMBL" id="JOJR01017514">
    <property type="protein sequence ID" value="RCN24695.1"/>
    <property type="molecule type" value="Genomic_DNA"/>
</dbReference>